<protein>
    <recommendedName>
        <fullName evidence="3 8">Pectinesterase</fullName>
        <ecNumber evidence="3 8">3.1.1.11</ecNumber>
    </recommendedName>
</protein>
<evidence type="ECO:0000256" key="8">
    <source>
        <dbReference type="RuleBase" id="RU000589"/>
    </source>
</evidence>
<dbReference type="EC" id="3.1.1.11" evidence="3 8"/>
<dbReference type="GO" id="GO:0042545">
    <property type="term" value="P:cell wall modification"/>
    <property type="evidence" value="ECO:0007669"/>
    <property type="project" value="UniProtKB-UniRule"/>
</dbReference>
<organism evidence="11 12">
    <name type="scientific">Digitaria exilis</name>
    <dbReference type="NCBI Taxonomy" id="1010633"/>
    <lineage>
        <taxon>Eukaryota</taxon>
        <taxon>Viridiplantae</taxon>
        <taxon>Streptophyta</taxon>
        <taxon>Embryophyta</taxon>
        <taxon>Tracheophyta</taxon>
        <taxon>Spermatophyta</taxon>
        <taxon>Magnoliopsida</taxon>
        <taxon>Liliopsida</taxon>
        <taxon>Poales</taxon>
        <taxon>Poaceae</taxon>
        <taxon>PACMAD clade</taxon>
        <taxon>Panicoideae</taxon>
        <taxon>Panicodae</taxon>
        <taxon>Paniceae</taxon>
        <taxon>Anthephorinae</taxon>
        <taxon>Digitaria</taxon>
    </lineage>
</organism>
<comment type="caution">
    <text evidence="11">The sequence shown here is derived from an EMBL/GenBank/DDBJ whole genome shotgun (WGS) entry which is preliminary data.</text>
</comment>
<accession>A0A835A119</accession>
<dbReference type="Pfam" id="PF01095">
    <property type="entry name" value="Pectinesterase"/>
    <property type="match status" value="1"/>
</dbReference>
<feature type="domain" description="Pectinesterase catalytic" evidence="10">
    <location>
        <begin position="7"/>
        <end position="207"/>
    </location>
</feature>
<dbReference type="EMBL" id="JACEFO010003089">
    <property type="protein sequence ID" value="KAF8644478.1"/>
    <property type="molecule type" value="Genomic_DNA"/>
</dbReference>
<dbReference type="InterPro" id="IPR033131">
    <property type="entry name" value="Pectinesterase_Asp_AS"/>
</dbReference>
<proteinExistence type="inferred from homology"/>
<evidence type="ECO:0000256" key="6">
    <source>
        <dbReference type="ARBA" id="ARBA00047928"/>
    </source>
</evidence>
<keyword evidence="12" id="KW-1185">Reference proteome</keyword>
<dbReference type="Proteomes" id="UP000636709">
    <property type="component" value="Unassembled WGS sequence"/>
</dbReference>
<dbReference type="AlphaFoldDB" id="A0A835A119"/>
<dbReference type="GO" id="GO:0030599">
    <property type="term" value="F:pectinesterase activity"/>
    <property type="evidence" value="ECO:0007669"/>
    <property type="project" value="UniProtKB-UniRule"/>
</dbReference>
<evidence type="ECO:0000256" key="5">
    <source>
        <dbReference type="ARBA" id="ARBA00023085"/>
    </source>
</evidence>
<dbReference type="SUPFAM" id="SSF51126">
    <property type="entry name" value="Pectin lyase-like"/>
    <property type="match status" value="1"/>
</dbReference>
<dbReference type="OrthoDB" id="2019149at2759"/>
<evidence type="ECO:0000256" key="2">
    <source>
        <dbReference type="ARBA" id="ARBA00008891"/>
    </source>
</evidence>
<comment type="pathway">
    <text evidence="1 8">Glycan metabolism; pectin degradation; 2-dehydro-3-deoxy-D-gluconate from pectin: step 1/5.</text>
</comment>
<comment type="catalytic activity">
    <reaction evidence="6 8">
        <text>[(1-&gt;4)-alpha-D-galacturonosyl methyl ester](n) + n H2O = [(1-&gt;4)-alpha-D-galacturonosyl](n) + n methanol + n H(+)</text>
        <dbReference type="Rhea" id="RHEA:22380"/>
        <dbReference type="Rhea" id="RHEA-COMP:14570"/>
        <dbReference type="Rhea" id="RHEA-COMP:14573"/>
        <dbReference type="ChEBI" id="CHEBI:15377"/>
        <dbReference type="ChEBI" id="CHEBI:15378"/>
        <dbReference type="ChEBI" id="CHEBI:17790"/>
        <dbReference type="ChEBI" id="CHEBI:140522"/>
        <dbReference type="ChEBI" id="CHEBI:140523"/>
        <dbReference type="EC" id="3.1.1.11"/>
    </reaction>
</comment>
<dbReference type="InterPro" id="IPR012334">
    <property type="entry name" value="Pectin_lyas_fold"/>
</dbReference>
<dbReference type="InterPro" id="IPR011050">
    <property type="entry name" value="Pectin_lyase_fold/virulence"/>
</dbReference>
<sequence>MAYGVVFKNDAPLAKPGAKGGQAVAVRVFGTKAAFYNCTIDGGQDTLYDHKGLHYFKSCIIRGSVDFIFGFGRSFYEDCRVESVVKEVAVLTAQQRTKSIEGAIDSGFSFKNCSIGGVKGGQIYLGRACGDSSRVVYSYTVMGEEVVPIGWDGWNVAKPESSGIYYMVSSSALDLVLTRKKKKRVGWALDLTEEQAKPFVGAHYIFGDSWIQPPSVTEGGAKGTVTGKKSGNETTTDDAAAKAPAPAAASEEEEAKAPAAAAASSEEEANAPTAAAASANASSTTAASANASSTTTASANASSTATTAKAGTASTTTTKGAKA</sequence>
<feature type="active site" evidence="7">
    <location>
        <position position="66"/>
    </location>
</feature>
<evidence type="ECO:0000256" key="9">
    <source>
        <dbReference type="SAM" id="MobiDB-lite"/>
    </source>
</evidence>
<evidence type="ECO:0000256" key="1">
    <source>
        <dbReference type="ARBA" id="ARBA00005184"/>
    </source>
</evidence>
<dbReference type="PROSITE" id="PS00503">
    <property type="entry name" value="PECTINESTERASE_2"/>
    <property type="match status" value="1"/>
</dbReference>
<evidence type="ECO:0000313" key="12">
    <source>
        <dbReference type="Proteomes" id="UP000636709"/>
    </source>
</evidence>
<gene>
    <name evidence="11" type="ORF">HU200_066445</name>
</gene>
<dbReference type="UniPathway" id="UPA00545">
    <property type="reaction ID" value="UER00823"/>
</dbReference>
<name>A0A835A119_9POAL</name>
<evidence type="ECO:0000313" key="11">
    <source>
        <dbReference type="EMBL" id="KAF8644478.1"/>
    </source>
</evidence>
<evidence type="ECO:0000259" key="10">
    <source>
        <dbReference type="Pfam" id="PF01095"/>
    </source>
</evidence>
<dbReference type="Gene3D" id="2.160.20.10">
    <property type="entry name" value="Single-stranded right-handed beta-helix, Pectin lyase-like"/>
    <property type="match status" value="1"/>
</dbReference>
<comment type="similarity">
    <text evidence="2">Belongs to the pectinesterase family.</text>
</comment>
<dbReference type="PANTHER" id="PTHR31321:SF91">
    <property type="entry name" value="PECTINESTERASE"/>
    <property type="match status" value="1"/>
</dbReference>
<reference evidence="11" key="1">
    <citation type="submission" date="2020-07" db="EMBL/GenBank/DDBJ databases">
        <title>Genome sequence and genetic diversity analysis of an under-domesticated orphan crop, white fonio (Digitaria exilis).</title>
        <authorList>
            <person name="Bennetzen J.L."/>
            <person name="Chen S."/>
            <person name="Ma X."/>
            <person name="Wang X."/>
            <person name="Yssel A.E.J."/>
            <person name="Chaluvadi S.R."/>
            <person name="Johnson M."/>
            <person name="Gangashetty P."/>
            <person name="Hamidou F."/>
            <person name="Sanogo M.D."/>
            <person name="Zwaenepoel A."/>
            <person name="Wallace J."/>
            <person name="Van De Peer Y."/>
            <person name="Van Deynze A."/>
        </authorList>
    </citation>
    <scope>NUCLEOTIDE SEQUENCE</scope>
    <source>
        <tissue evidence="11">Leaves</tissue>
    </source>
</reference>
<feature type="region of interest" description="Disordered" evidence="9">
    <location>
        <begin position="217"/>
        <end position="323"/>
    </location>
</feature>
<feature type="compositionally biased region" description="Low complexity" evidence="9">
    <location>
        <begin position="257"/>
        <end position="323"/>
    </location>
</feature>
<dbReference type="GO" id="GO:0045490">
    <property type="term" value="P:pectin catabolic process"/>
    <property type="evidence" value="ECO:0007669"/>
    <property type="project" value="UniProtKB-UniRule"/>
</dbReference>
<evidence type="ECO:0000256" key="7">
    <source>
        <dbReference type="PROSITE-ProRule" id="PRU10040"/>
    </source>
</evidence>
<dbReference type="PANTHER" id="PTHR31321">
    <property type="entry name" value="ACYL-COA THIOESTER HYDROLASE YBHC-RELATED"/>
    <property type="match status" value="1"/>
</dbReference>
<keyword evidence="5 8" id="KW-0063">Aspartyl esterase</keyword>
<dbReference type="InterPro" id="IPR000070">
    <property type="entry name" value="Pectinesterase_cat"/>
</dbReference>
<feature type="compositionally biased region" description="Low complexity" evidence="9">
    <location>
        <begin position="232"/>
        <end position="249"/>
    </location>
</feature>
<keyword evidence="4 8" id="KW-0378">Hydrolase</keyword>
<evidence type="ECO:0000256" key="4">
    <source>
        <dbReference type="ARBA" id="ARBA00022801"/>
    </source>
</evidence>
<evidence type="ECO:0000256" key="3">
    <source>
        <dbReference type="ARBA" id="ARBA00013229"/>
    </source>
</evidence>